<dbReference type="Gene3D" id="1.10.10.10">
    <property type="entry name" value="Winged helix-like DNA-binding domain superfamily/Winged helix DNA-binding domain"/>
    <property type="match status" value="1"/>
</dbReference>
<dbReference type="InterPro" id="IPR036388">
    <property type="entry name" value="WH-like_DNA-bd_sf"/>
</dbReference>
<keyword evidence="2" id="KW-0238">DNA-binding</keyword>
<dbReference type="GO" id="GO:0005730">
    <property type="term" value="C:nucleolus"/>
    <property type="evidence" value="ECO:0007669"/>
    <property type="project" value="TreeGrafter"/>
</dbReference>
<organism evidence="5 6">
    <name type="scientific">Thalictrum thalictroides</name>
    <name type="common">Rue-anemone</name>
    <name type="synonym">Anemone thalictroides</name>
    <dbReference type="NCBI Taxonomy" id="46969"/>
    <lineage>
        <taxon>Eukaryota</taxon>
        <taxon>Viridiplantae</taxon>
        <taxon>Streptophyta</taxon>
        <taxon>Embryophyta</taxon>
        <taxon>Tracheophyta</taxon>
        <taxon>Spermatophyta</taxon>
        <taxon>Magnoliopsida</taxon>
        <taxon>Ranunculales</taxon>
        <taxon>Ranunculaceae</taxon>
        <taxon>Thalictroideae</taxon>
        <taxon>Thalictrum</taxon>
    </lineage>
</organism>
<evidence type="ECO:0000256" key="3">
    <source>
        <dbReference type="ARBA" id="ARBA00023242"/>
    </source>
</evidence>
<dbReference type="Proteomes" id="UP000554482">
    <property type="component" value="Unassembled WGS sequence"/>
</dbReference>
<name>A0A7J6X4F1_THATH</name>
<dbReference type="PROSITE" id="PS51504">
    <property type="entry name" value="H15"/>
    <property type="match status" value="1"/>
</dbReference>
<reference evidence="5 6" key="1">
    <citation type="submission" date="2020-06" db="EMBL/GenBank/DDBJ databases">
        <title>Transcriptomic and genomic resources for Thalictrum thalictroides and T. hernandezii: Facilitating candidate gene discovery in an emerging model plant lineage.</title>
        <authorList>
            <person name="Arias T."/>
            <person name="Riano-Pachon D.M."/>
            <person name="Di Stilio V.S."/>
        </authorList>
    </citation>
    <scope>NUCLEOTIDE SEQUENCE [LARGE SCALE GENOMIC DNA]</scope>
    <source>
        <strain evidence="6">cv. WT478/WT964</strain>
        <tissue evidence="5">Leaves</tissue>
    </source>
</reference>
<comment type="caution">
    <text evidence="5">The sequence shown here is derived from an EMBL/GenBank/DDBJ whole genome shotgun (WGS) entry which is preliminary data.</text>
</comment>
<evidence type="ECO:0000313" key="5">
    <source>
        <dbReference type="EMBL" id="KAF5204599.1"/>
    </source>
</evidence>
<protein>
    <recommendedName>
        <fullName evidence="4">H15 domain-containing protein</fullName>
    </recommendedName>
</protein>
<dbReference type="EMBL" id="JABWDY010005238">
    <property type="protein sequence ID" value="KAF5204599.1"/>
    <property type="molecule type" value="Genomic_DNA"/>
</dbReference>
<dbReference type="GO" id="GO:0030261">
    <property type="term" value="P:chromosome condensation"/>
    <property type="evidence" value="ECO:0007669"/>
    <property type="project" value="TreeGrafter"/>
</dbReference>
<dbReference type="GO" id="GO:0000786">
    <property type="term" value="C:nucleosome"/>
    <property type="evidence" value="ECO:0007669"/>
    <property type="project" value="InterPro"/>
</dbReference>
<keyword evidence="3" id="KW-0539">Nucleus</keyword>
<dbReference type="OrthoDB" id="1110759at2759"/>
<gene>
    <name evidence="5" type="ORF">FRX31_005814</name>
</gene>
<dbReference type="PANTHER" id="PTHR11467:SF109">
    <property type="entry name" value="H15 DOMAIN-CONTAINING PROTEIN"/>
    <property type="match status" value="1"/>
</dbReference>
<dbReference type="InterPro" id="IPR036390">
    <property type="entry name" value="WH_DNA-bd_sf"/>
</dbReference>
<dbReference type="GO" id="GO:0045910">
    <property type="term" value="P:negative regulation of DNA recombination"/>
    <property type="evidence" value="ECO:0007669"/>
    <property type="project" value="TreeGrafter"/>
</dbReference>
<evidence type="ECO:0000313" key="6">
    <source>
        <dbReference type="Proteomes" id="UP000554482"/>
    </source>
</evidence>
<dbReference type="Pfam" id="PF00538">
    <property type="entry name" value="Linker_histone"/>
    <property type="match status" value="1"/>
</dbReference>
<dbReference type="GO" id="GO:0006334">
    <property type="term" value="P:nucleosome assembly"/>
    <property type="evidence" value="ECO:0007669"/>
    <property type="project" value="InterPro"/>
</dbReference>
<accession>A0A7J6X4F1</accession>
<dbReference type="AlphaFoldDB" id="A0A7J6X4F1"/>
<dbReference type="SMART" id="SM00526">
    <property type="entry name" value="H15"/>
    <property type="match status" value="1"/>
</dbReference>
<evidence type="ECO:0000256" key="2">
    <source>
        <dbReference type="ARBA" id="ARBA00023125"/>
    </source>
</evidence>
<evidence type="ECO:0000259" key="4">
    <source>
        <dbReference type="PROSITE" id="PS51504"/>
    </source>
</evidence>
<proteinExistence type="predicted"/>
<feature type="domain" description="H15" evidence="4">
    <location>
        <begin position="5"/>
        <end position="75"/>
    </location>
</feature>
<dbReference type="InterPro" id="IPR005818">
    <property type="entry name" value="Histone_H1/H5_H15"/>
</dbReference>
<evidence type="ECO:0000256" key="1">
    <source>
        <dbReference type="ARBA" id="ARBA00004123"/>
    </source>
</evidence>
<sequence>MEKSSNVHYSQMVLKAVRELNEKDGSKEEAIMKYIETTYNESPNFFLDILKYNLKSLIKDGDIELTPESTYILAGHYERLRMEEFEAKLKADPRSIFVTYKLFERK</sequence>
<dbReference type="GO" id="GO:0031492">
    <property type="term" value="F:nucleosomal DNA binding"/>
    <property type="evidence" value="ECO:0007669"/>
    <property type="project" value="TreeGrafter"/>
</dbReference>
<dbReference type="GO" id="GO:0003690">
    <property type="term" value="F:double-stranded DNA binding"/>
    <property type="evidence" value="ECO:0007669"/>
    <property type="project" value="TreeGrafter"/>
</dbReference>
<dbReference type="PANTHER" id="PTHR11467">
    <property type="entry name" value="HISTONE H1"/>
    <property type="match status" value="1"/>
</dbReference>
<comment type="subcellular location">
    <subcellularLocation>
        <location evidence="1">Nucleus</location>
    </subcellularLocation>
</comment>
<keyword evidence="6" id="KW-1185">Reference proteome</keyword>
<dbReference type="SUPFAM" id="SSF46785">
    <property type="entry name" value="Winged helix' DNA-binding domain"/>
    <property type="match status" value="1"/>
</dbReference>